<keyword evidence="7" id="KW-0539">Nucleus</keyword>
<dbReference type="Proteomes" id="UP000030671">
    <property type="component" value="Unassembled WGS sequence"/>
</dbReference>
<organism evidence="10 11">
    <name type="scientific">Heterobasidion irregulare (strain TC 32-1)</name>
    <dbReference type="NCBI Taxonomy" id="747525"/>
    <lineage>
        <taxon>Eukaryota</taxon>
        <taxon>Fungi</taxon>
        <taxon>Dikarya</taxon>
        <taxon>Basidiomycota</taxon>
        <taxon>Agaricomycotina</taxon>
        <taxon>Agaricomycetes</taxon>
        <taxon>Russulales</taxon>
        <taxon>Bondarzewiaceae</taxon>
        <taxon>Heterobasidion</taxon>
        <taxon>Heterobasidion annosum species complex</taxon>
    </lineage>
</organism>
<dbReference type="GO" id="GO:0005634">
    <property type="term" value="C:nucleus"/>
    <property type="evidence" value="ECO:0007669"/>
    <property type="project" value="UniProtKB-SubCell"/>
</dbReference>
<dbReference type="PANTHER" id="PTHR13142">
    <property type="entry name" value="INNER CENTROMERE PROTEIN"/>
    <property type="match status" value="1"/>
</dbReference>
<dbReference type="RefSeq" id="XP_009541125.1">
    <property type="nucleotide sequence ID" value="XM_009542830.1"/>
</dbReference>
<dbReference type="InterPro" id="IPR005635">
    <property type="entry name" value="Inner_centromere_prot_ARK-bd"/>
</dbReference>
<keyword evidence="4" id="KW-0963">Cytoplasm</keyword>
<reference evidence="10 11" key="1">
    <citation type="journal article" date="2012" name="New Phytol.">
        <title>Insight into trade-off between wood decay and parasitism from the genome of a fungal forest pathogen.</title>
        <authorList>
            <person name="Olson A."/>
            <person name="Aerts A."/>
            <person name="Asiegbu F."/>
            <person name="Belbahri L."/>
            <person name="Bouzid O."/>
            <person name="Broberg A."/>
            <person name="Canback B."/>
            <person name="Coutinho P.M."/>
            <person name="Cullen D."/>
            <person name="Dalman K."/>
            <person name="Deflorio G."/>
            <person name="van Diepen L.T."/>
            <person name="Dunand C."/>
            <person name="Duplessis S."/>
            <person name="Durling M."/>
            <person name="Gonthier P."/>
            <person name="Grimwood J."/>
            <person name="Fossdal C.G."/>
            <person name="Hansson D."/>
            <person name="Henrissat B."/>
            <person name="Hietala A."/>
            <person name="Himmelstrand K."/>
            <person name="Hoffmeister D."/>
            <person name="Hogberg N."/>
            <person name="James T.Y."/>
            <person name="Karlsson M."/>
            <person name="Kohler A."/>
            <person name="Kues U."/>
            <person name="Lee Y.H."/>
            <person name="Lin Y.C."/>
            <person name="Lind M."/>
            <person name="Lindquist E."/>
            <person name="Lombard V."/>
            <person name="Lucas S."/>
            <person name="Lunden K."/>
            <person name="Morin E."/>
            <person name="Murat C."/>
            <person name="Park J."/>
            <person name="Raffaello T."/>
            <person name="Rouze P."/>
            <person name="Salamov A."/>
            <person name="Schmutz J."/>
            <person name="Solheim H."/>
            <person name="Stahlberg J."/>
            <person name="Velez H."/>
            <person name="de Vries R.P."/>
            <person name="Wiebenga A."/>
            <person name="Woodward S."/>
            <person name="Yakovlev I."/>
            <person name="Garbelotto M."/>
            <person name="Martin F."/>
            <person name="Grigoriev I.V."/>
            <person name="Stenlid J."/>
        </authorList>
    </citation>
    <scope>NUCLEOTIDE SEQUENCE [LARGE SCALE GENOMIC DNA]</scope>
    <source>
        <strain evidence="10 11">TC 32-1</strain>
    </source>
</reference>
<evidence type="ECO:0000256" key="5">
    <source>
        <dbReference type="ARBA" id="ARBA00022829"/>
    </source>
</evidence>
<evidence type="ECO:0000256" key="6">
    <source>
        <dbReference type="ARBA" id="ARBA00023212"/>
    </source>
</evidence>
<dbReference type="AlphaFoldDB" id="W4KP80"/>
<feature type="domain" description="Inner centromere protein ARK-binding" evidence="9">
    <location>
        <begin position="28"/>
        <end position="83"/>
    </location>
</feature>
<accession>W4KP80</accession>
<feature type="region of interest" description="Disordered" evidence="8">
    <location>
        <begin position="1"/>
        <end position="50"/>
    </location>
</feature>
<dbReference type="STRING" id="747525.W4KP80"/>
<evidence type="ECO:0000256" key="3">
    <source>
        <dbReference type="ARBA" id="ARBA00010042"/>
    </source>
</evidence>
<evidence type="ECO:0000256" key="1">
    <source>
        <dbReference type="ARBA" id="ARBA00004123"/>
    </source>
</evidence>
<dbReference type="InParanoid" id="W4KP80"/>
<name>W4KP80_HETIT</name>
<evidence type="ECO:0000256" key="2">
    <source>
        <dbReference type="ARBA" id="ARBA00004186"/>
    </source>
</evidence>
<evidence type="ECO:0000313" key="11">
    <source>
        <dbReference type="Proteomes" id="UP000030671"/>
    </source>
</evidence>
<dbReference type="HOGENOM" id="CLU_142995_0_0_1"/>
<dbReference type="PANTHER" id="PTHR13142:SF1">
    <property type="entry name" value="INNER CENTROMERE PROTEIN"/>
    <property type="match status" value="1"/>
</dbReference>
<dbReference type="GeneID" id="20669314"/>
<dbReference type="EMBL" id="KI925454">
    <property type="protein sequence ID" value="ETW87195.1"/>
    <property type="molecule type" value="Genomic_DNA"/>
</dbReference>
<sequence>MKAQLQASKPPETPGPPIASELIELPEPNSEYSDSEDENRPRNFDPPDWAQSPELRQALESQRTMNPDDIFGAIRPLRMEDMFRTRQSRFRARTSSANWSGMDGLTEEEEGEYARRMGFR</sequence>
<evidence type="ECO:0000256" key="8">
    <source>
        <dbReference type="SAM" id="MobiDB-lite"/>
    </source>
</evidence>
<keyword evidence="5" id="KW-0159">Chromosome partition</keyword>
<dbReference type="KEGG" id="hir:HETIRDRAFT_305268"/>
<evidence type="ECO:0000256" key="4">
    <source>
        <dbReference type="ARBA" id="ARBA00022490"/>
    </source>
</evidence>
<evidence type="ECO:0000313" key="10">
    <source>
        <dbReference type="EMBL" id="ETW87195.1"/>
    </source>
</evidence>
<feature type="region of interest" description="Disordered" evidence="8">
    <location>
        <begin position="94"/>
        <end position="120"/>
    </location>
</feature>
<dbReference type="OrthoDB" id="6123at2759"/>
<dbReference type="eggNOG" id="ENOG502S0AD">
    <property type="taxonomic scope" value="Eukaryota"/>
</dbReference>
<comment type="similarity">
    <text evidence="3">Belongs to the INCENP family.</text>
</comment>
<keyword evidence="11" id="KW-1185">Reference proteome</keyword>
<dbReference type="GO" id="GO:0007059">
    <property type="term" value="P:chromosome segregation"/>
    <property type="evidence" value="ECO:0007669"/>
    <property type="project" value="UniProtKB-KW"/>
</dbReference>
<evidence type="ECO:0000256" key="7">
    <source>
        <dbReference type="ARBA" id="ARBA00023242"/>
    </source>
</evidence>
<gene>
    <name evidence="10" type="ORF">HETIRDRAFT_305268</name>
</gene>
<dbReference type="GO" id="GO:0005819">
    <property type="term" value="C:spindle"/>
    <property type="evidence" value="ECO:0007669"/>
    <property type="project" value="UniProtKB-SubCell"/>
</dbReference>
<dbReference type="Gene3D" id="6.10.250.2990">
    <property type="match status" value="1"/>
</dbReference>
<evidence type="ECO:0000259" key="9">
    <source>
        <dbReference type="Pfam" id="PF03941"/>
    </source>
</evidence>
<protein>
    <recommendedName>
        <fullName evidence="9">Inner centromere protein ARK-binding domain-containing protein</fullName>
    </recommendedName>
</protein>
<dbReference type="Pfam" id="PF03941">
    <property type="entry name" value="INCENP_ARK-bind"/>
    <property type="match status" value="1"/>
</dbReference>
<proteinExistence type="inferred from homology"/>
<comment type="subcellular location">
    <subcellularLocation>
        <location evidence="2">Cytoplasm</location>
        <location evidence="2">Cytoskeleton</location>
        <location evidence="2">Spindle</location>
    </subcellularLocation>
    <subcellularLocation>
        <location evidence="1">Nucleus</location>
    </subcellularLocation>
</comment>
<keyword evidence="6" id="KW-0206">Cytoskeleton</keyword>